<proteinExistence type="predicted"/>
<evidence type="ECO:0000313" key="2">
    <source>
        <dbReference type="Proteomes" id="UP001222027"/>
    </source>
</evidence>
<dbReference type="EMBL" id="JAQQAF010000001">
    <property type="protein sequence ID" value="KAJ8512902.1"/>
    <property type="molecule type" value="Genomic_DNA"/>
</dbReference>
<keyword evidence="2" id="KW-1185">Reference proteome</keyword>
<evidence type="ECO:0000313" key="1">
    <source>
        <dbReference type="EMBL" id="KAJ8512902.1"/>
    </source>
</evidence>
<dbReference type="Proteomes" id="UP001222027">
    <property type="component" value="Unassembled WGS sequence"/>
</dbReference>
<sequence length="77" mass="8888">MASYSSDAAIGRSFSTAPNTITSSINTANDLMSNDLHQIKLQSQWKMSHQNELLRLLRRRERKKNHKWLNAKSESDE</sequence>
<gene>
    <name evidence="1" type="ORF">OPV22_003336</name>
</gene>
<comment type="caution">
    <text evidence="1">The sequence shown here is derived from an EMBL/GenBank/DDBJ whole genome shotgun (WGS) entry which is preliminary data.</text>
</comment>
<accession>A0AAV8S0K8</accession>
<reference evidence="1 2" key="1">
    <citation type="submission" date="2022-12" db="EMBL/GenBank/DDBJ databases">
        <title>Chromosome-scale assembly of the Ensete ventricosum genome.</title>
        <authorList>
            <person name="Dussert Y."/>
            <person name="Stocks J."/>
            <person name="Wendawek A."/>
            <person name="Woldeyes F."/>
            <person name="Nichols R.A."/>
            <person name="Borrell J.S."/>
        </authorList>
    </citation>
    <scope>NUCLEOTIDE SEQUENCE [LARGE SCALE GENOMIC DNA]</scope>
    <source>
        <strain evidence="2">cv. Maze</strain>
        <tissue evidence="1">Seeds</tissue>
    </source>
</reference>
<dbReference type="AlphaFoldDB" id="A0AAV8S0K8"/>
<organism evidence="1 2">
    <name type="scientific">Ensete ventricosum</name>
    <name type="common">Abyssinian banana</name>
    <name type="synonym">Musa ensete</name>
    <dbReference type="NCBI Taxonomy" id="4639"/>
    <lineage>
        <taxon>Eukaryota</taxon>
        <taxon>Viridiplantae</taxon>
        <taxon>Streptophyta</taxon>
        <taxon>Embryophyta</taxon>
        <taxon>Tracheophyta</taxon>
        <taxon>Spermatophyta</taxon>
        <taxon>Magnoliopsida</taxon>
        <taxon>Liliopsida</taxon>
        <taxon>Zingiberales</taxon>
        <taxon>Musaceae</taxon>
        <taxon>Ensete</taxon>
    </lineage>
</organism>
<protein>
    <submittedName>
        <fullName evidence="1">Uncharacterized protein</fullName>
    </submittedName>
</protein>
<name>A0AAV8S0K8_ENSVE</name>